<feature type="region of interest" description="Disordered" evidence="1">
    <location>
        <begin position="88"/>
        <end position="126"/>
    </location>
</feature>
<dbReference type="EMBL" id="GDJX01020730">
    <property type="protein sequence ID" value="JAT47206.1"/>
    <property type="molecule type" value="Transcribed_RNA"/>
</dbReference>
<name>A0A1D1XXU3_9ARAE</name>
<accession>A0A1D1XXU3</accession>
<dbReference type="AlphaFoldDB" id="A0A1D1XXU3"/>
<evidence type="ECO:0000313" key="2">
    <source>
        <dbReference type="EMBL" id="JAT47206.1"/>
    </source>
</evidence>
<organism evidence="2">
    <name type="scientific">Anthurium amnicola</name>
    <dbReference type="NCBI Taxonomy" id="1678845"/>
    <lineage>
        <taxon>Eukaryota</taxon>
        <taxon>Viridiplantae</taxon>
        <taxon>Streptophyta</taxon>
        <taxon>Embryophyta</taxon>
        <taxon>Tracheophyta</taxon>
        <taxon>Spermatophyta</taxon>
        <taxon>Magnoliopsida</taxon>
        <taxon>Liliopsida</taxon>
        <taxon>Araceae</taxon>
        <taxon>Pothoideae</taxon>
        <taxon>Potheae</taxon>
        <taxon>Anthurium</taxon>
    </lineage>
</organism>
<feature type="non-terminal residue" evidence="2">
    <location>
        <position position="1"/>
    </location>
</feature>
<reference evidence="2" key="1">
    <citation type="submission" date="2015-07" db="EMBL/GenBank/DDBJ databases">
        <title>Transcriptome Assembly of Anthurium amnicola.</title>
        <authorList>
            <person name="Suzuki J."/>
        </authorList>
    </citation>
    <scope>NUCLEOTIDE SEQUENCE</scope>
</reference>
<gene>
    <name evidence="2" type="primary">SNX41_2</name>
    <name evidence="2" type="ORF">g.52988</name>
</gene>
<proteinExistence type="predicted"/>
<protein>
    <submittedName>
        <fullName evidence="2">Sorting nexin-41</fullName>
    </submittedName>
</protein>
<sequence>RNRSLLRRARWLARSEVRGLPPCSGFVGEREARVRITAAVLPLCLELPSSASPLPSSTCATVVCLAAVFSLSADAQILGFRLLLVRPSEGPVPTQSGQRDSRGGSPARTKGGGASGLGKTFVNSSY</sequence>
<evidence type="ECO:0000256" key="1">
    <source>
        <dbReference type="SAM" id="MobiDB-lite"/>
    </source>
</evidence>